<evidence type="ECO:0000259" key="1">
    <source>
        <dbReference type="Pfam" id="PF17389"/>
    </source>
</evidence>
<gene>
    <name evidence="3" type="ORF">S03H2_08635</name>
</gene>
<dbReference type="Gene3D" id="2.60.420.10">
    <property type="entry name" value="Maltose phosphorylase, domain 3"/>
    <property type="match status" value="1"/>
</dbReference>
<dbReference type="PANTHER" id="PTHR34987">
    <property type="entry name" value="C, PUTATIVE (AFU_ORTHOLOGUE AFUA_3G02880)-RELATED"/>
    <property type="match status" value="1"/>
</dbReference>
<name>X1EFF3_9ZZZZ</name>
<dbReference type="InterPro" id="IPR012341">
    <property type="entry name" value="6hp_glycosidase-like_sf"/>
</dbReference>
<accession>X1EFF3</accession>
<sequence length="265" mass="29723">PLNCFYYKALIDASQIAQLLGEKDEAVQYQQLATQVKAAINSRLWLNDIGAYVDCRVCDVLSETISQHANSLAVLYDIAEVDKQDRIYSYIFAEDKNVVQVGSPYFMFYVLQALFHSGRYQKAMEIIRERWGDMLEKGATTFWEVFGDWTGSRCHGWSGGPTMLLSAEILGVQPIALGFKVFRIRPHPVDLTWARGTVPTPHGNISVTWQGSQEKSGNETSFELKVYVPEGTTGEIFIPGLTNANPRVSLNDLVFWSGGKVKMKP</sequence>
<dbReference type="EMBL" id="BARU01004229">
    <property type="protein sequence ID" value="GAH19055.1"/>
    <property type="molecule type" value="Genomic_DNA"/>
</dbReference>
<organism evidence="3">
    <name type="scientific">marine sediment metagenome</name>
    <dbReference type="NCBI Taxonomy" id="412755"/>
    <lineage>
        <taxon>unclassified sequences</taxon>
        <taxon>metagenomes</taxon>
        <taxon>ecological metagenomes</taxon>
    </lineage>
</organism>
<evidence type="ECO:0000313" key="3">
    <source>
        <dbReference type="EMBL" id="GAH19055.1"/>
    </source>
</evidence>
<comment type="caution">
    <text evidence="3">The sequence shown here is derived from an EMBL/GenBank/DDBJ whole genome shotgun (WGS) entry which is preliminary data.</text>
</comment>
<evidence type="ECO:0008006" key="4">
    <source>
        <dbReference type="Google" id="ProtNLM"/>
    </source>
</evidence>
<dbReference type="Pfam" id="PF17389">
    <property type="entry name" value="Bac_rhamnosid6H"/>
    <property type="match status" value="1"/>
</dbReference>
<dbReference type="SUPFAM" id="SSF48208">
    <property type="entry name" value="Six-hairpin glycosidases"/>
    <property type="match status" value="1"/>
</dbReference>
<dbReference type="AlphaFoldDB" id="X1EFF3"/>
<feature type="non-terminal residue" evidence="3">
    <location>
        <position position="265"/>
    </location>
</feature>
<dbReference type="InterPro" id="IPR008928">
    <property type="entry name" value="6-hairpin_glycosidase_sf"/>
</dbReference>
<reference evidence="3" key="1">
    <citation type="journal article" date="2014" name="Front. Microbiol.">
        <title>High frequency of phylogenetically diverse reductive dehalogenase-homologous genes in deep subseafloor sedimentary metagenomes.</title>
        <authorList>
            <person name="Kawai M."/>
            <person name="Futagami T."/>
            <person name="Toyoda A."/>
            <person name="Takaki Y."/>
            <person name="Nishi S."/>
            <person name="Hori S."/>
            <person name="Arai W."/>
            <person name="Tsubouchi T."/>
            <person name="Morono Y."/>
            <person name="Uchiyama I."/>
            <person name="Ito T."/>
            <person name="Fujiyama A."/>
            <person name="Inagaki F."/>
            <person name="Takami H."/>
        </authorList>
    </citation>
    <scope>NUCLEOTIDE SEQUENCE</scope>
    <source>
        <strain evidence="3">Expedition CK06-06</strain>
    </source>
</reference>
<feature type="domain" description="Alpha-L-rhamnosidase six-hairpin glycosidase" evidence="1">
    <location>
        <begin position="3"/>
        <end position="167"/>
    </location>
</feature>
<dbReference type="InterPro" id="IPR035398">
    <property type="entry name" value="Bac_rhamnosid_C"/>
</dbReference>
<dbReference type="Gene3D" id="1.50.10.10">
    <property type="match status" value="1"/>
</dbReference>
<evidence type="ECO:0000259" key="2">
    <source>
        <dbReference type="Pfam" id="PF17390"/>
    </source>
</evidence>
<feature type="non-terminal residue" evidence="3">
    <location>
        <position position="1"/>
    </location>
</feature>
<feature type="domain" description="Alpha-L-rhamnosidase C-terminal" evidence="2">
    <location>
        <begin position="171"/>
        <end position="243"/>
    </location>
</feature>
<dbReference type="Pfam" id="PF17390">
    <property type="entry name" value="Bac_rhamnosid_C"/>
    <property type="match status" value="1"/>
</dbReference>
<dbReference type="PANTHER" id="PTHR34987:SF4">
    <property type="entry name" value="ALPHA-L-RHAMNOSIDASE C-TERMINAL DOMAIN-CONTAINING PROTEIN"/>
    <property type="match status" value="1"/>
</dbReference>
<proteinExistence type="predicted"/>
<dbReference type="GO" id="GO:0005975">
    <property type="term" value="P:carbohydrate metabolic process"/>
    <property type="evidence" value="ECO:0007669"/>
    <property type="project" value="InterPro"/>
</dbReference>
<dbReference type="InterPro" id="IPR035396">
    <property type="entry name" value="Bac_rhamnosid6H"/>
</dbReference>
<protein>
    <recommendedName>
        <fullName evidence="4">Alpha-L-rhamnosidase C-terminal domain-containing protein</fullName>
    </recommendedName>
</protein>